<feature type="binding site" evidence="7">
    <location>
        <position position="207"/>
    </location>
    <ligand>
        <name>L-glutamine</name>
        <dbReference type="ChEBI" id="CHEBI:58359"/>
    </ligand>
</feature>
<feature type="binding site" evidence="7">
    <location>
        <position position="482"/>
    </location>
    <ligand>
        <name>deamido-NAD(+)</name>
        <dbReference type="ChEBI" id="CHEBI:58437"/>
        <note>ligand shared between two neighboring subunits</note>
    </ligand>
</feature>
<dbReference type="SUPFAM" id="SSF52402">
    <property type="entry name" value="Adenine nucleotide alpha hydrolases-like"/>
    <property type="match status" value="1"/>
</dbReference>
<dbReference type="InterPro" id="IPR022310">
    <property type="entry name" value="NAD/GMP_synthase"/>
</dbReference>
<evidence type="ECO:0000313" key="11">
    <source>
        <dbReference type="EMBL" id="MBB5040046.1"/>
    </source>
</evidence>
<dbReference type="NCBIfam" id="TIGR00552">
    <property type="entry name" value="nadE"/>
    <property type="match status" value="1"/>
</dbReference>
<dbReference type="Pfam" id="PF02540">
    <property type="entry name" value="NAD_synthase"/>
    <property type="match status" value="1"/>
</dbReference>
<dbReference type="GO" id="GO:0008795">
    <property type="term" value="F:NAD+ synthase activity"/>
    <property type="evidence" value="ECO:0007669"/>
    <property type="project" value="UniProtKB-UniRule"/>
</dbReference>
<protein>
    <recommendedName>
        <fullName evidence="7 8">Glutamine-dependent NAD(+) synthetase</fullName>
        <ecNumber evidence="7 8">6.3.5.1</ecNumber>
    </recommendedName>
    <alternativeName>
        <fullName evidence="7 8">NAD(+) synthase [glutamine-hydrolyzing]</fullName>
    </alternativeName>
</protein>
<dbReference type="GO" id="GO:0005524">
    <property type="term" value="F:ATP binding"/>
    <property type="evidence" value="ECO:0007669"/>
    <property type="project" value="UniProtKB-UniRule"/>
</dbReference>
<feature type="binding site" evidence="7">
    <location>
        <position position="615"/>
    </location>
    <ligand>
        <name>deamido-NAD(+)</name>
        <dbReference type="ChEBI" id="CHEBI:58437"/>
        <note>ligand shared between two neighboring subunits</note>
    </ligand>
</feature>
<gene>
    <name evidence="7" type="primary">nadE</name>
    <name evidence="11" type="ORF">HNQ64_004325</name>
</gene>
<feature type="binding site" evidence="7">
    <location>
        <begin position="487"/>
        <end position="490"/>
    </location>
    <ligand>
        <name>deamido-NAD(+)</name>
        <dbReference type="ChEBI" id="CHEBI:58437"/>
        <note>ligand shared between two neighboring subunits</note>
    </ligand>
</feature>
<dbReference type="InterPro" id="IPR003694">
    <property type="entry name" value="NAD_synthase"/>
</dbReference>
<dbReference type="PROSITE" id="PS50263">
    <property type="entry name" value="CN_HYDROLASE"/>
    <property type="match status" value="1"/>
</dbReference>
<dbReference type="UniPathway" id="UPA00253">
    <property type="reaction ID" value="UER00334"/>
</dbReference>
<dbReference type="EC" id="6.3.5.1" evidence="7 8"/>
<reference evidence="11 12" key="1">
    <citation type="submission" date="2020-08" db="EMBL/GenBank/DDBJ databases">
        <title>Genomic Encyclopedia of Type Strains, Phase IV (KMG-IV): sequencing the most valuable type-strain genomes for metagenomic binning, comparative biology and taxonomic classification.</title>
        <authorList>
            <person name="Goeker M."/>
        </authorList>
    </citation>
    <scope>NUCLEOTIDE SEQUENCE [LARGE SCALE GENOMIC DNA]</scope>
    <source>
        <strain evidence="11 12">DSM 12251</strain>
    </source>
</reference>
<dbReference type="PIRSF" id="PIRSF006630">
    <property type="entry name" value="NADS_GAT"/>
    <property type="match status" value="1"/>
</dbReference>
<feature type="binding site" evidence="7">
    <location>
        <begin position="367"/>
        <end position="374"/>
    </location>
    <ligand>
        <name>ATP</name>
        <dbReference type="ChEBI" id="CHEBI:30616"/>
    </ligand>
</feature>
<name>A0A7W7YPM6_9BACT</name>
<comment type="similarity">
    <text evidence="2 7 8">In the C-terminal section; belongs to the NAD synthetase family.</text>
</comment>
<keyword evidence="6 7" id="KW-0520">NAD</keyword>
<comment type="caution">
    <text evidence="7">Lacks conserved residue(s) required for the propagation of feature annotation.</text>
</comment>
<keyword evidence="5 7" id="KW-0067">ATP-binding</keyword>
<comment type="similarity">
    <text evidence="9">Belongs to the NAD synthetase family.</text>
</comment>
<comment type="catalytic activity">
    <reaction evidence="7 8">
        <text>deamido-NAD(+) + L-glutamine + ATP + H2O = L-glutamate + AMP + diphosphate + NAD(+) + H(+)</text>
        <dbReference type="Rhea" id="RHEA:24384"/>
        <dbReference type="ChEBI" id="CHEBI:15377"/>
        <dbReference type="ChEBI" id="CHEBI:15378"/>
        <dbReference type="ChEBI" id="CHEBI:29985"/>
        <dbReference type="ChEBI" id="CHEBI:30616"/>
        <dbReference type="ChEBI" id="CHEBI:33019"/>
        <dbReference type="ChEBI" id="CHEBI:57540"/>
        <dbReference type="ChEBI" id="CHEBI:58359"/>
        <dbReference type="ChEBI" id="CHEBI:58437"/>
        <dbReference type="ChEBI" id="CHEBI:456215"/>
        <dbReference type="EC" id="6.3.5.1"/>
    </reaction>
</comment>
<dbReference type="InterPro" id="IPR003010">
    <property type="entry name" value="C-N_Hydrolase"/>
</dbReference>
<feature type="active site" description="For glutaminase activity" evidence="7">
    <location>
        <position position="126"/>
    </location>
</feature>
<feature type="binding site" evidence="7">
    <location>
        <position position="477"/>
    </location>
    <ligand>
        <name>ATP</name>
        <dbReference type="ChEBI" id="CHEBI:30616"/>
    </ligand>
</feature>
<proteinExistence type="inferred from homology"/>
<organism evidence="11 12">
    <name type="scientific">Prosthecobacter dejongeii</name>
    <dbReference type="NCBI Taxonomy" id="48465"/>
    <lineage>
        <taxon>Bacteria</taxon>
        <taxon>Pseudomonadati</taxon>
        <taxon>Verrucomicrobiota</taxon>
        <taxon>Verrucomicrobiia</taxon>
        <taxon>Verrucomicrobiales</taxon>
        <taxon>Verrucomicrobiaceae</taxon>
        <taxon>Prosthecobacter</taxon>
    </lineage>
</organism>
<dbReference type="GO" id="GO:0004359">
    <property type="term" value="F:glutaminase activity"/>
    <property type="evidence" value="ECO:0007669"/>
    <property type="project" value="InterPro"/>
</dbReference>
<feature type="active site" description="Nucleophile; for glutaminase activity" evidence="7">
    <location>
        <position position="180"/>
    </location>
</feature>
<dbReference type="InterPro" id="IPR036526">
    <property type="entry name" value="C-N_Hydrolase_sf"/>
</dbReference>
<keyword evidence="3 7" id="KW-0436">Ligase</keyword>
<evidence type="ECO:0000256" key="3">
    <source>
        <dbReference type="ARBA" id="ARBA00022598"/>
    </source>
</evidence>
<evidence type="ECO:0000256" key="6">
    <source>
        <dbReference type="ARBA" id="ARBA00023027"/>
    </source>
</evidence>
<comment type="pathway">
    <text evidence="1 7 8">Cofactor biosynthesis; NAD(+) biosynthesis; NAD(+) from deamido-NAD(+) (L-Gln route): step 1/1.</text>
</comment>
<comment type="function">
    <text evidence="7">Catalyzes the ATP-dependent amidation of deamido-NAD to form NAD. Uses L-glutamine as a nitrogen source.</text>
</comment>
<feature type="active site" description="Proton acceptor; for glutaminase activity" evidence="7">
    <location>
        <position position="57"/>
    </location>
</feature>
<dbReference type="AlphaFoldDB" id="A0A7W7YPM6"/>
<keyword evidence="12" id="KW-1185">Reference proteome</keyword>
<comment type="caution">
    <text evidence="11">The sequence shown here is derived from an EMBL/GenBank/DDBJ whole genome shotgun (WGS) entry which is preliminary data.</text>
</comment>
<dbReference type="CDD" id="cd00553">
    <property type="entry name" value="NAD_synthase"/>
    <property type="match status" value="1"/>
</dbReference>
<dbReference type="PANTHER" id="PTHR23090:SF9">
    <property type="entry name" value="GLUTAMINE-DEPENDENT NAD(+) SYNTHETASE"/>
    <property type="match status" value="1"/>
</dbReference>
<dbReference type="RefSeq" id="WP_184212403.1">
    <property type="nucleotide sequence ID" value="NZ_JACHIF010000011.1"/>
</dbReference>
<evidence type="ECO:0000256" key="8">
    <source>
        <dbReference type="PIRNR" id="PIRNR006630"/>
    </source>
</evidence>
<dbReference type="InterPro" id="IPR041856">
    <property type="entry name" value="NAD+_synth_C"/>
</dbReference>
<dbReference type="Gene3D" id="3.60.110.10">
    <property type="entry name" value="Carbon-nitrogen hydrolase"/>
    <property type="match status" value="1"/>
</dbReference>
<accession>A0A7W7YPM6</accession>
<evidence type="ECO:0000259" key="10">
    <source>
        <dbReference type="PROSITE" id="PS50263"/>
    </source>
</evidence>
<feature type="domain" description="CN hydrolase" evidence="10">
    <location>
        <begin position="17"/>
        <end position="280"/>
    </location>
</feature>
<dbReference type="CDD" id="cd07570">
    <property type="entry name" value="GAT_Gln-NAD-synth"/>
    <property type="match status" value="1"/>
</dbReference>
<dbReference type="HAMAP" id="MF_02090">
    <property type="entry name" value="NadE_glutamine_dep"/>
    <property type="match status" value="1"/>
</dbReference>
<dbReference type="GO" id="GO:0003952">
    <property type="term" value="F:NAD+ synthase (glutamine-hydrolyzing) activity"/>
    <property type="evidence" value="ECO:0007669"/>
    <property type="project" value="UniProtKB-UniRule"/>
</dbReference>
<sequence>MPDQTPSLCPCEQHGFVRVATVSPELKLGDVGANVAMLRKEMQHLAGQGCRLIVFPELSLTGYSCADLFYQRSLQQQALAGVKQLAEANAGLGCCVVVGLPLAVQNRLYNVAAVIADGEILGFVPKTFLPNSGEFYERRWFSPATTLTDTHTEGDGIPIGADLLFEATDLPGFVLGVEICEDLWTVIPPSSHAALAGATLLANPSASNEVLGKFTYRRQLITQQSARCLAAYIYASAGAGESSTDTVYSGHGLIAENGSLLGETERFAFETRVAIADVDLQRLEHERVRSTAFRDAPATQSYSRITFNLGEPAAQTGAALQRPLSAHPFVPPAGADRKAVCEEIFAIQATALARRLRQTRSKTAVLGLSGGLDSTLALLVMVEALKRAGMPKEAALTVTMPGFGTTARTKGNAEKLAEALGIQLRTISIAAAVEQHFKDIGHPPGLHDITYENAQARERTQVLMDVANQTSGIVIGTGDLSESALGWCTFNGDHMSMYHVNAGVPKTLVKYLIQWCATELYAAEAGTILQDIIDTPISPELLPLAADGSMEQKTEDTVGPYELHDFFLFHFIRHGCDQAKIRFLALQAFDGKYSSELVDKWLATFLRRFAQSQFKRSSMPDGPKVGSVALSPRGDWRMPSDYAGSLRV</sequence>
<dbReference type="InterPro" id="IPR014445">
    <property type="entry name" value="Gln-dep_NAD_synthase"/>
</dbReference>
<evidence type="ECO:0000256" key="5">
    <source>
        <dbReference type="ARBA" id="ARBA00022840"/>
    </source>
</evidence>
<dbReference type="Gene3D" id="1.10.10.1140">
    <property type="entry name" value="Glutamine-dependent NAD+ synthetase, C-terminal domain"/>
    <property type="match status" value="1"/>
</dbReference>
<evidence type="ECO:0000313" key="12">
    <source>
        <dbReference type="Proteomes" id="UP000534294"/>
    </source>
</evidence>
<keyword evidence="4 7" id="KW-0547">Nucleotide-binding</keyword>
<dbReference type="Gene3D" id="3.40.50.620">
    <property type="entry name" value="HUPs"/>
    <property type="match status" value="1"/>
</dbReference>
<feature type="binding site" evidence="7">
    <location>
        <position position="213"/>
    </location>
    <ligand>
        <name>L-glutamine</name>
        <dbReference type="ChEBI" id="CHEBI:58359"/>
    </ligand>
</feature>
<dbReference type="Proteomes" id="UP000534294">
    <property type="component" value="Unassembled WGS sequence"/>
</dbReference>
<dbReference type="GO" id="GO:0005737">
    <property type="term" value="C:cytoplasm"/>
    <property type="evidence" value="ECO:0007669"/>
    <property type="project" value="InterPro"/>
</dbReference>
<evidence type="ECO:0000256" key="4">
    <source>
        <dbReference type="ARBA" id="ARBA00022741"/>
    </source>
</evidence>
<dbReference type="PANTHER" id="PTHR23090">
    <property type="entry name" value="NH 3 /GLUTAMINE-DEPENDENT NAD + SYNTHETASE"/>
    <property type="match status" value="1"/>
</dbReference>
<feature type="binding site" evidence="7">
    <location>
        <position position="453"/>
    </location>
    <ligand>
        <name>deamido-NAD(+)</name>
        <dbReference type="ChEBI" id="CHEBI:58437"/>
        <note>ligand shared between two neighboring subunits</note>
    </ligand>
</feature>
<dbReference type="NCBIfam" id="NF002730">
    <property type="entry name" value="PRK02628.1"/>
    <property type="match status" value="1"/>
</dbReference>
<dbReference type="InterPro" id="IPR014729">
    <property type="entry name" value="Rossmann-like_a/b/a_fold"/>
</dbReference>
<dbReference type="SUPFAM" id="SSF56317">
    <property type="entry name" value="Carbon-nitrogen hydrolase"/>
    <property type="match status" value="1"/>
</dbReference>
<dbReference type="Pfam" id="PF00795">
    <property type="entry name" value="CN_hydrolase"/>
    <property type="match status" value="1"/>
</dbReference>
<evidence type="ECO:0000256" key="1">
    <source>
        <dbReference type="ARBA" id="ARBA00005188"/>
    </source>
</evidence>
<evidence type="ECO:0000256" key="7">
    <source>
        <dbReference type="HAMAP-Rule" id="MF_02090"/>
    </source>
</evidence>
<evidence type="ECO:0000256" key="2">
    <source>
        <dbReference type="ARBA" id="ARBA00007145"/>
    </source>
</evidence>
<dbReference type="EMBL" id="JACHIF010000011">
    <property type="protein sequence ID" value="MBB5040046.1"/>
    <property type="molecule type" value="Genomic_DNA"/>
</dbReference>
<evidence type="ECO:0000256" key="9">
    <source>
        <dbReference type="RuleBase" id="RU003811"/>
    </source>
</evidence>
<dbReference type="GO" id="GO:0009435">
    <property type="term" value="P:NAD+ biosynthetic process"/>
    <property type="evidence" value="ECO:0007669"/>
    <property type="project" value="UniProtKB-UniRule"/>
</dbReference>